<accession>A0AAN8EJN5</accession>
<protein>
    <submittedName>
        <fullName evidence="2">Uncharacterized protein</fullName>
    </submittedName>
</protein>
<reference evidence="2 3" key="1">
    <citation type="submission" date="2022-12" db="EMBL/GenBank/DDBJ databases">
        <title>Genomic features and morphological characterization of a novel Knufia sp. strain isolated from spacecraft assembly facility.</title>
        <authorList>
            <person name="Teixeira M."/>
            <person name="Chander A.M."/>
            <person name="Stajich J.E."/>
            <person name="Venkateswaran K."/>
        </authorList>
    </citation>
    <scope>NUCLEOTIDE SEQUENCE [LARGE SCALE GENOMIC DNA]</scope>
    <source>
        <strain evidence="2 3">FJI-L2-BK-P2</strain>
    </source>
</reference>
<organism evidence="2 3">
    <name type="scientific">Knufia fluminis</name>
    <dbReference type="NCBI Taxonomy" id="191047"/>
    <lineage>
        <taxon>Eukaryota</taxon>
        <taxon>Fungi</taxon>
        <taxon>Dikarya</taxon>
        <taxon>Ascomycota</taxon>
        <taxon>Pezizomycotina</taxon>
        <taxon>Eurotiomycetes</taxon>
        <taxon>Chaetothyriomycetidae</taxon>
        <taxon>Chaetothyriales</taxon>
        <taxon>Trichomeriaceae</taxon>
        <taxon>Knufia</taxon>
    </lineage>
</organism>
<evidence type="ECO:0000313" key="2">
    <source>
        <dbReference type="EMBL" id="KAK5952377.1"/>
    </source>
</evidence>
<feature type="compositionally biased region" description="Acidic residues" evidence="1">
    <location>
        <begin position="24"/>
        <end position="34"/>
    </location>
</feature>
<dbReference type="Proteomes" id="UP001316803">
    <property type="component" value="Unassembled WGS sequence"/>
</dbReference>
<keyword evidence="3" id="KW-1185">Reference proteome</keyword>
<dbReference type="EMBL" id="JAKLMC020000015">
    <property type="protein sequence ID" value="KAK5952377.1"/>
    <property type="molecule type" value="Genomic_DNA"/>
</dbReference>
<feature type="compositionally biased region" description="Polar residues" evidence="1">
    <location>
        <begin position="36"/>
        <end position="60"/>
    </location>
</feature>
<gene>
    <name evidence="2" type="ORF">OHC33_006420</name>
</gene>
<feature type="region of interest" description="Disordered" evidence="1">
    <location>
        <begin position="24"/>
        <end position="63"/>
    </location>
</feature>
<comment type="caution">
    <text evidence="2">The sequence shown here is derived from an EMBL/GenBank/DDBJ whole genome shotgun (WGS) entry which is preliminary data.</text>
</comment>
<sequence length="640" mass="73003">MDFDGAAQKYFLNQDPADVAIEETDNEVQSEDEATQVRNNPDTAGTNPASPLTSASNDELTPNDKSHRFLAFENRIGPTPHTTKDLLSILKAVDWDVDHSEALFHHWQADRRSRRSWGDHLKAGSEEGETTNVSQSPDYEPSTEDVLGPTYIGGYTIDEHLSSLSDVSVDLPGKLMGATFAWSGNADYERREAVCTFADIVLQRYDILLSRSEAALALGFAKWNLERAVDYYHNDDSVETTRAALSTFFDRMRLLATGHQDAKDVQSERDIRLALLLTYTGYPSWYSGQLHLTKYGDDLVKAIAGWLRDGIEPITHKSDKPGKRGEGYGRRLDFDGQRVALPEAKDTFRKLKFDDEGNWAVEPQAFMSDEKKANIDVSPLQKTSSGSWKFPVFGKMKKVVRDKKGNLKIRQAGGVINYDVEPPRIGAPDWTKFRFEYISNGKYYNVPWSNKQLLAERGENRTVAEGGTRHADDERTEVFDWNDKKMIENLRKWLSQKMGRATQVNLREAGQRLSVEEKQYLKQLVDDAFVHHKLRYPDRNDTELKRTFTISNGTKDGWENKWNARFAGKTVPSEMNPRRTRHAVNLYNLAKRWKKLCDLYGMTFDTHGNATDTNEDKWPWEVEVQTEAEIETEDESGDEE</sequence>
<name>A0AAN8EJN5_9EURO</name>
<dbReference type="AlphaFoldDB" id="A0AAN8EJN5"/>
<evidence type="ECO:0000313" key="3">
    <source>
        <dbReference type="Proteomes" id="UP001316803"/>
    </source>
</evidence>
<proteinExistence type="predicted"/>
<evidence type="ECO:0000256" key="1">
    <source>
        <dbReference type="SAM" id="MobiDB-lite"/>
    </source>
</evidence>
<feature type="region of interest" description="Disordered" evidence="1">
    <location>
        <begin position="121"/>
        <end position="144"/>
    </location>
</feature>